<gene>
    <name evidence="1" type="ORF">RhiirA4_490503</name>
</gene>
<sequence length="168" mass="20147">MLMDNMLREVTRGLINDKWINACNKAVHKSWLREIFDLYMIKLQCNIWVERCNETIEIEKHLGIFKDLKRKKRIEENDEVTDGDNGENINKNKNRNKKIKKLIKIDLENNMKNDVFSLGSSNRHRIGNNIINTTWLWYEEGHCQRDFDLQSVDIIIIMYYDALYLLIK</sequence>
<name>A0A2I1HVQ3_9GLOM</name>
<evidence type="ECO:0000313" key="2">
    <source>
        <dbReference type="Proteomes" id="UP000234323"/>
    </source>
</evidence>
<dbReference type="VEuPathDB" id="FungiDB:RhiirA1_461766"/>
<dbReference type="Proteomes" id="UP000234323">
    <property type="component" value="Unassembled WGS sequence"/>
</dbReference>
<dbReference type="AlphaFoldDB" id="A0A2I1HVQ3"/>
<proteinExistence type="predicted"/>
<organism evidence="1 2">
    <name type="scientific">Rhizophagus irregularis</name>
    <dbReference type="NCBI Taxonomy" id="588596"/>
    <lineage>
        <taxon>Eukaryota</taxon>
        <taxon>Fungi</taxon>
        <taxon>Fungi incertae sedis</taxon>
        <taxon>Mucoromycota</taxon>
        <taxon>Glomeromycotina</taxon>
        <taxon>Glomeromycetes</taxon>
        <taxon>Glomerales</taxon>
        <taxon>Glomeraceae</taxon>
        <taxon>Rhizophagus</taxon>
    </lineage>
</organism>
<keyword evidence="2" id="KW-1185">Reference proteome</keyword>
<protein>
    <submittedName>
        <fullName evidence="1">Uncharacterized protein</fullName>
    </submittedName>
</protein>
<evidence type="ECO:0000313" key="1">
    <source>
        <dbReference type="EMBL" id="PKY62961.1"/>
    </source>
</evidence>
<dbReference type="EMBL" id="LLXI01008550">
    <property type="protein sequence ID" value="PKY62961.1"/>
    <property type="molecule type" value="Genomic_DNA"/>
</dbReference>
<reference evidence="1 2" key="1">
    <citation type="submission" date="2015-10" db="EMBL/GenBank/DDBJ databases">
        <title>Genome analyses suggest a sexual origin of heterokaryosis in a supposedly ancient asexual fungus.</title>
        <authorList>
            <person name="Ropars J."/>
            <person name="Sedzielewska K."/>
            <person name="Noel J."/>
            <person name="Charron P."/>
            <person name="Farinelli L."/>
            <person name="Marton T."/>
            <person name="Kruger M."/>
            <person name="Pelin A."/>
            <person name="Brachmann A."/>
            <person name="Corradi N."/>
        </authorList>
    </citation>
    <scope>NUCLEOTIDE SEQUENCE [LARGE SCALE GENOMIC DNA]</scope>
    <source>
        <strain evidence="1 2">A4</strain>
    </source>
</reference>
<comment type="caution">
    <text evidence="1">The sequence shown here is derived from an EMBL/GenBank/DDBJ whole genome shotgun (WGS) entry which is preliminary data.</text>
</comment>
<accession>A0A2I1HVQ3</accession>